<dbReference type="Proteomes" id="UP000009131">
    <property type="component" value="Unassembled WGS sequence"/>
</dbReference>
<protein>
    <submittedName>
        <fullName evidence="1">Uncharacterized protein</fullName>
    </submittedName>
</protein>
<evidence type="ECO:0000313" key="1">
    <source>
        <dbReference type="EMBL" id="GAA95769.1"/>
    </source>
</evidence>
<reference evidence="1 2" key="2">
    <citation type="journal article" date="2012" name="Open Biol.">
        <title>Characteristics of nucleosomes and linker DNA regions on the genome of the basidiomycete Mixia osmundae revealed by mono- and dinucleosome mapping.</title>
        <authorList>
            <person name="Nishida H."/>
            <person name="Kondo S."/>
            <person name="Matsumoto T."/>
            <person name="Suzuki Y."/>
            <person name="Yoshikawa H."/>
            <person name="Taylor T.D."/>
            <person name="Sugiyama J."/>
        </authorList>
    </citation>
    <scope>NUCLEOTIDE SEQUENCE [LARGE SCALE GENOMIC DNA]</scope>
    <source>
        <strain evidence="2">CBS 9802 / IAM 14324 / JCM 22182 / KY 12970</strain>
    </source>
</reference>
<proteinExistence type="predicted"/>
<accession>G7DYV9</accession>
<dbReference type="AlphaFoldDB" id="G7DYV9"/>
<gene>
    <name evidence="1" type="primary">Mo02426</name>
    <name evidence="1" type="ORF">E5Q_02426</name>
</gene>
<dbReference type="HOGENOM" id="CLU_2171663_0_0_1"/>
<comment type="caution">
    <text evidence="1">The sequence shown here is derived from an EMBL/GenBank/DDBJ whole genome shotgun (WGS) entry which is preliminary data.</text>
</comment>
<dbReference type="InParanoid" id="G7DYV9"/>
<organism evidence="1 2">
    <name type="scientific">Mixia osmundae (strain CBS 9802 / IAM 14324 / JCM 22182 / KY 12970)</name>
    <dbReference type="NCBI Taxonomy" id="764103"/>
    <lineage>
        <taxon>Eukaryota</taxon>
        <taxon>Fungi</taxon>
        <taxon>Dikarya</taxon>
        <taxon>Basidiomycota</taxon>
        <taxon>Pucciniomycotina</taxon>
        <taxon>Mixiomycetes</taxon>
        <taxon>Mixiales</taxon>
        <taxon>Mixiaceae</taxon>
        <taxon>Mixia</taxon>
    </lineage>
</organism>
<dbReference type="RefSeq" id="XP_014570237.1">
    <property type="nucleotide sequence ID" value="XM_014714751.1"/>
</dbReference>
<reference evidence="1 2" key="1">
    <citation type="journal article" date="2011" name="J. Gen. Appl. Microbiol.">
        <title>Draft genome sequencing of the enigmatic basidiomycete Mixia osmundae.</title>
        <authorList>
            <person name="Nishida H."/>
            <person name="Nagatsuka Y."/>
            <person name="Sugiyama J."/>
        </authorList>
    </citation>
    <scope>NUCLEOTIDE SEQUENCE [LARGE SCALE GENOMIC DNA]</scope>
    <source>
        <strain evidence="2">CBS 9802 / IAM 14324 / JCM 22182 / KY 12970</strain>
    </source>
</reference>
<name>G7DYV9_MIXOS</name>
<sequence length="110" mass="12215">MGKRTSASALAALEVPGPFRTEALQSDEKISIYERYQDRQTSAEITGDTVFGHPWNLSRPERLAAQRPPDHTVRSASDFTIDRIVMIFQPACLHFALRATSALLSNGRSL</sequence>
<evidence type="ECO:0000313" key="2">
    <source>
        <dbReference type="Proteomes" id="UP000009131"/>
    </source>
</evidence>
<dbReference type="EMBL" id="BABT02000062">
    <property type="protein sequence ID" value="GAA95769.1"/>
    <property type="molecule type" value="Genomic_DNA"/>
</dbReference>
<keyword evidence="2" id="KW-1185">Reference proteome</keyword>